<keyword evidence="2" id="KW-0238">DNA-binding</keyword>
<dbReference type="InterPro" id="IPR009057">
    <property type="entry name" value="Homeodomain-like_sf"/>
</dbReference>
<dbReference type="AlphaFoldDB" id="A0A1B1NBX4"/>
<evidence type="ECO:0000259" key="5">
    <source>
        <dbReference type="PROSITE" id="PS01124"/>
    </source>
</evidence>
<evidence type="ECO:0000256" key="3">
    <source>
        <dbReference type="ARBA" id="ARBA00023163"/>
    </source>
</evidence>
<keyword evidence="1" id="KW-0805">Transcription regulation</keyword>
<dbReference type="PANTHER" id="PTHR46796">
    <property type="entry name" value="HTH-TYPE TRANSCRIPTIONAL ACTIVATOR RHAS-RELATED"/>
    <property type="match status" value="1"/>
</dbReference>
<dbReference type="GO" id="GO:0043565">
    <property type="term" value="F:sequence-specific DNA binding"/>
    <property type="evidence" value="ECO:0007669"/>
    <property type="project" value="InterPro"/>
</dbReference>
<feature type="domain" description="HTH araC/xylS-type" evidence="5">
    <location>
        <begin position="150"/>
        <end position="249"/>
    </location>
</feature>
<name>A0A1B1NBX4_9MICO</name>
<evidence type="ECO:0000313" key="7">
    <source>
        <dbReference type="Proteomes" id="UP000092482"/>
    </source>
</evidence>
<dbReference type="InterPro" id="IPR050204">
    <property type="entry name" value="AraC_XylS_family_regulators"/>
</dbReference>
<evidence type="ECO:0000256" key="1">
    <source>
        <dbReference type="ARBA" id="ARBA00023015"/>
    </source>
</evidence>
<sequence length="267" mass="28438">MRSAVAFADPEPSGDRWHRGLPGTTLTLILGTADPFLVGGGTGGARSAQRALPSLVGGLQTQGAWTRQRGSWAGVHLALDPLMARRLLAMPAAELAPGADGHTTVDADAVLPREARHLAEQLATTPPGTEAAVIAAWARARRDTPPPRPEVVAAYALIRGRHGRIRISEVARQVHLSARQLRTVVRAELGIGPKHLARLARFERAAGLVADGGRSLSDVAQMTGYADLAHLDAEWRDLVGCPPTVWLAQERRNLQADDGDHGADWVP</sequence>
<dbReference type="PROSITE" id="PS01124">
    <property type="entry name" value="HTH_ARAC_FAMILY_2"/>
    <property type="match status" value="1"/>
</dbReference>
<dbReference type="SMART" id="SM00342">
    <property type="entry name" value="HTH_ARAC"/>
    <property type="match status" value="1"/>
</dbReference>
<accession>A0A1B1NBX4</accession>
<protein>
    <submittedName>
        <fullName evidence="6">Transcriptional regulator, AraC family</fullName>
    </submittedName>
</protein>
<dbReference type="InterPro" id="IPR018060">
    <property type="entry name" value="HTH_AraC"/>
</dbReference>
<dbReference type="EMBL" id="CP014989">
    <property type="protein sequence ID" value="ANS78926.1"/>
    <property type="molecule type" value="Genomic_DNA"/>
</dbReference>
<dbReference type="STRING" id="1758689.SGUI_1530"/>
<dbReference type="KEGG" id="serj:SGUI_1530"/>
<dbReference type="Proteomes" id="UP000092482">
    <property type="component" value="Chromosome"/>
</dbReference>
<gene>
    <name evidence="6" type="ORF">SGUI_1530</name>
</gene>
<evidence type="ECO:0000256" key="4">
    <source>
        <dbReference type="SAM" id="MobiDB-lite"/>
    </source>
</evidence>
<dbReference type="SUPFAM" id="SSF46689">
    <property type="entry name" value="Homeodomain-like"/>
    <property type="match status" value="1"/>
</dbReference>
<dbReference type="Pfam" id="PF12833">
    <property type="entry name" value="HTH_18"/>
    <property type="match status" value="1"/>
</dbReference>
<evidence type="ECO:0000256" key="2">
    <source>
        <dbReference type="ARBA" id="ARBA00023125"/>
    </source>
</evidence>
<dbReference type="RefSeq" id="WP_066638419.1">
    <property type="nucleotide sequence ID" value="NZ_CP014989.1"/>
</dbReference>
<feature type="region of interest" description="Disordered" evidence="4">
    <location>
        <begin position="1"/>
        <end position="20"/>
    </location>
</feature>
<dbReference type="PANTHER" id="PTHR46796:SF15">
    <property type="entry name" value="BLL1074 PROTEIN"/>
    <property type="match status" value="1"/>
</dbReference>
<dbReference type="Gene3D" id="1.10.10.60">
    <property type="entry name" value="Homeodomain-like"/>
    <property type="match status" value="1"/>
</dbReference>
<dbReference type="GO" id="GO:0003700">
    <property type="term" value="F:DNA-binding transcription factor activity"/>
    <property type="evidence" value="ECO:0007669"/>
    <property type="project" value="InterPro"/>
</dbReference>
<reference evidence="6 7" key="1">
    <citation type="submission" date="2016-03" db="EMBL/GenBank/DDBJ databases">
        <title>Shallow-sea hydrothermal system.</title>
        <authorList>
            <person name="Tang K."/>
        </authorList>
    </citation>
    <scope>NUCLEOTIDE SEQUENCE [LARGE SCALE GENOMIC DNA]</scope>
    <source>
        <strain evidence="6 7">JLT9</strain>
    </source>
</reference>
<evidence type="ECO:0000313" key="6">
    <source>
        <dbReference type="EMBL" id="ANS78926.1"/>
    </source>
</evidence>
<organism evidence="6 7">
    <name type="scientific">Serinicoccus hydrothermalis</name>
    <dbReference type="NCBI Taxonomy" id="1758689"/>
    <lineage>
        <taxon>Bacteria</taxon>
        <taxon>Bacillati</taxon>
        <taxon>Actinomycetota</taxon>
        <taxon>Actinomycetes</taxon>
        <taxon>Micrococcales</taxon>
        <taxon>Ornithinimicrobiaceae</taxon>
        <taxon>Serinicoccus</taxon>
    </lineage>
</organism>
<keyword evidence="3" id="KW-0804">Transcription</keyword>
<keyword evidence="7" id="KW-1185">Reference proteome</keyword>
<proteinExistence type="predicted"/>